<evidence type="ECO:0000313" key="1">
    <source>
        <dbReference type="EMBL" id="PGH12975.1"/>
    </source>
</evidence>
<protein>
    <submittedName>
        <fullName evidence="1">Uncharacterized protein</fullName>
    </submittedName>
</protein>
<keyword evidence="2" id="KW-1185">Reference proteome</keyword>
<dbReference type="Proteomes" id="UP000223968">
    <property type="component" value="Unassembled WGS sequence"/>
</dbReference>
<dbReference type="AlphaFoldDB" id="A0A2B7XVJ1"/>
<sequence>MSQAIMNRALFCRSCLNQSAGLGKAQTRFFSSSGACSRAWIPSFKPTSSQELDQLLSSFREHVFIPAFLTPAQRRLVYKENANPSLDQNPITITLKGQTEESYRLRHLNWRETPGNNVVRGIVGLMKQPDDWFTLVPLLKGLHTSKRTPNIRLWEFILSKAGEAGMNSVILDCATQAERTGLSLGDYFLAEQVFKNLHLKAESLGFQGPELEKLLRQAKSFAALLETEEHAPLKEDASLPESSKKPDPRRHPNIISVLLELNAARALDAFDGKDVQGAVRTYAEILLSNWELRHPGQKVAYPKHVVKEVRDLPSMSKGIELALEVDEIRANEELHRTLRKRLQELGTPKPVEAKA</sequence>
<proteinExistence type="predicted"/>
<dbReference type="EMBL" id="PDNB01000051">
    <property type="protein sequence ID" value="PGH12975.1"/>
    <property type="molecule type" value="Genomic_DNA"/>
</dbReference>
<evidence type="ECO:0000313" key="2">
    <source>
        <dbReference type="Proteomes" id="UP000223968"/>
    </source>
</evidence>
<accession>A0A2B7XVJ1</accession>
<gene>
    <name evidence="1" type="ORF">AJ79_03948</name>
</gene>
<reference evidence="1 2" key="1">
    <citation type="submission" date="2017-10" db="EMBL/GenBank/DDBJ databases">
        <title>Comparative genomics in systemic dimorphic fungi from Ajellomycetaceae.</title>
        <authorList>
            <person name="Munoz J.F."/>
            <person name="Mcewen J.G."/>
            <person name="Clay O.K."/>
            <person name="Cuomo C.A."/>
        </authorList>
    </citation>
    <scope>NUCLEOTIDE SEQUENCE [LARGE SCALE GENOMIC DNA]</scope>
    <source>
        <strain evidence="1 2">UAMH5409</strain>
    </source>
</reference>
<dbReference type="OrthoDB" id="5405126at2759"/>
<organism evidence="1 2">
    <name type="scientific">Helicocarpus griseus UAMH5409</name>
    <dbReference type="NCBI Taxonomy" id="1447875"/>
    <lineage>
        <taxon>Eukaryota</taxon>
        <taxon>Fungi</taxon>
        <taxon>Dikarya</taxon>
        <taxon>Ascomycota</taxon>
        <taxon>Pezizomycotina</taxon>
        <taxon>Eurotiomycetes</taxon>
        <taxon>Eurotiomycetidae</taxon>
        <taxon>Onygenales</taxon>
        <taxon>Ajellomycetaceae</taxon>
        <taxon>Helicocarpus</taxon>
    </lineage>
</organism>
<comment type="caution">
    <text evidence="1">The sequence shown here is derived from an EMBL/GenBank/DDBJ whole genome shotgun (WGS) entry which is preliminary data.</text>
</comment>
<name>A0A2B7XVJ1_9EURO</name>